<dbReference type="InterPro" id="IPR000182">
    <property type="entry name" value="GNAT_dom"/>
</dbReference>
<keyword evidence="5" id="KW-1185">Reference proteome</keyword>
<keyword evidence="2" id="KW-0012">Acyltransferase</keyword>
<evidence type="ECO:0000259" key="3">
    <source>
        <dbReference type="PROSITE" id="PS51186"/>
    </source>
</evidence>
<evidence type="ECO:0000256" key="2">
    <source>
        <dbReference type="ARBA" id="ARBA00023315"/>
    </source>
</evidence>
<evidence type="ECO:0000313" key="5">
    <source>
        <dbReference type="Proteomes" id="UP001501742"/>
    </source>
</evidence>
<dbReference type="CDD" id="cd04301">
    <property type="entry name" value="NAT_SF"/>
    <property type="match status" value="1"/>
</dbReference>
<protein>
    <submittedName>
        <fullName evidence="4">GNAT family N-acetyltransferase</fullName>
    </submittedName>
</protein>
<dbReference type="PANTHER" id="PTHR43877">
    <property type="entry name" value="AMINOALKYLPHOSPHONATE N-ACETYLTRANSFERASE-RELATED-RELATED"/>
    <property type="match status" value="1"/>
</dbReference>
<reference evidence="4 5" key="1">
    <citation type="journal article" date="2019" name="Int. J. Syst. Evol. Microbiol.">
        <title>The Global Catalogue of Microorganisms (GCM) 10K type strain sequencing project: providing services to taxonomists for standard genome sequencing and annotation.</title>
        <authorList>
            <consortium name="The Broad Institute Genomics Platform"/>
            <consortium name="The Broad Institute Genome Sequencing Center for Infectious Disease"/>
            <person name="Wu L."/>
            <person name="Ma J."/>
        </authorList>
    </citation>
    <scope>NUCLEOTIDE SEQUENCE [LARGE SCALE GENOMIC DNA]</scope>
    <source>
        <strain evidence="4 5">JCM 12140</strain>
    </source>
</reference>
<dbReference type="Proteomes" id="UP001501742">
    <property type="component" value="Unassembled WGS sequence"/>
</dbReference>
<dbReference type="SUPFAM" id="SSF55729">
    <property type="entry name" value="Acyl-CoA N-acyltransferases (Nat)"/>
    <property type="match status" value="1"/>
</dbReference>
<comment type="caution">
    <text evidence="4">The sequence shown here is derived from an EMBL/GenBank/DDBJ whole genome shotgun (WGS) entry which is preliminary data.</text>
</comment>
<dbReference type="EMBL" id="BAAAJX010000005">
    <property type="protein sequence ID" value="GAA1493080.1"/>
    <property type="molecule type" value="Genomic_DNA"/>
</dbReference>
<dbReference type="Pfam" id="PF00583">
    <property type="entry name" value="Acetyltransf_1"/>
    <property type="match status" value="1"/>
</dbReference>
<dbReference type="PANTHER" id="PTHR43877:SF2">
    <property type="entry name" value="AMINOALKYLPHOSPHONATE N-ACETYLTRANSFERASE-RELATED"/>
    <property type="match status" value="1"/>
</dbReference>
<accession>A0ABN1ZBT8</accession>
<feature type="domain" description="N-acetyltransferase" evidence="3">
    <location>
        <begin position="18"/>
        <end position="179"/>
    </location>
</feature>
<dbReference type="InterPro" id="IPR050832">
    <property type="entry name" value="Bact_Acetyltransf"/>
</dbReference>
<sequence length="179" mass="18728">MISRLDLPTTVPTRGAAVVIRRATLDDLGTIVRLLTDDPISAARDGASAASGQEALLAHSEAFRQIAADPGNDLVVAEDADGVVVGTLQLTLIPGLSRRGSARLLVESVRVSSAQRSAGIGSALMRWVTDQAAPALAVSLVQLTSDAARVDAHRFYERLGFVASHVGFKYAVERPGSDA</sequence>
<keyword evidence="1" id="KW-0808">Transferase</keyword>
<evidence type="ECO:0000256" key="1">
    <source>
        <dbReference type="ARBA" id="ARBA00022679"/>
    </source>
</evidence>
<gene>
    <name evidence="4" type="ORF">GCM10009627_14260</name>
</gene>
<organism evidence="4 5">
    <name type="scientific">Curtobacterium herbarum</name>
    <dbReference type="NCBI Taxonomy" id="150122"/>
    <lineage>
        <taxon>Bacteria</taxon>
        <taxon>Bacillati</taxon>
        <taxon>Actinomycetota</taxon>
        <taxon>Actinomycetes</taxon>
        <taxon>Micrococcales</taxon>
        <taxon>Microbacteriaceae</taxon>
        <taxon>Curtobacterium</taxon>
    </lineage>
</organism>
<name>A0ABN1ZBT8_9MICO</name>
<evidence type="ECO:0000313" key="4">
    <source>
        <dbReference type="EMBL" id="GAA1493080.1"/>
    </source>
</evidence>
<dbReference type="PROSITE" id="PS51186">
    <property type="entry name" value="GNAT"/>
    <property type="match status" value="1"/>
</dbReference>
<dbReference type="InterPro" id="IPR016181">
    <property type="entry name" value="Acyl_CoA_acyltransferase"/>
</dbReference>
<proteinExistence type="predicted"/>
<dbReference type="RefSeq" id="WP_204606553.1">
    <property type="nucleotide sequence ID" value="NZ_BAAAJX010000005.1"/>
</dbReference>
<dbReference type="Gene3D" id="3.40.630.30">
    <property type="match status" value="1"/>
</dbReference>